<accession>A0ABD2YUQ4</accession>
<organism evidence="1 2">
    <name type="scientific">Cinchona calisaya</name>
    <dbReference type="NCBI Taxonomy" id="153742"/>
    <lineage>
        <taxon>Eukaryota</taxon>
        <taxon>Viridiplantae</taxon>
        <taxon>Streptophyta</taxon>
        <taxon>Embryophyta</taxon>
        <taxon>Tracheophyta</taxon>
        <taxon>Spermatophyta</taxon>
        <taxon>Magnoliopsida</taxon>
        <taxon>eudicotyledons</taxon>
        <taxon>Gunneridae</taxon>
        <taxon>Pentapetalae</taxon>
        <taxon>asterids</taxon>
        <taxon>lamiids</taxon>
        <taxon>Gentianales</taxon>
        <taxon>Rubiaceae</taxon>
        <taxon>Cinchonoideae</taxon>
        <taxon>Cinchoneae</taxon>
        <taxon>Cinchona</taxon>
    </lineage>
</organism>
<comment type="caution">
    <text evidence="1">The sequence shown here is derived from an EMBL/GenBank/DDBJ whole genome shotgun (WGS) entry which is preliminary data.</text>
</comment>
<evidence type="ECO:0000313" key="2">
    <source>
        <dbReference type="Proteomes" id="UP001630127"/>
    </source>
</evidence>
<sequence>MDKNSDKPIQTLDEAGCLGTKETTNATMEILQNEVIATSPQDAPPIVESAPHIVEPADLNIQNLKKDSKTTKILERQLLTVSHEV</sequence>
<keyword evidence="2" id="KW-1185">Reference proteome</keyword>
<name>A0ABD2YUQ4_9GENT</name>
<protein>
    <submittedName>
        <fullName evidence="1">Uncharacterized protein</fullName>
    </submittedName>
</protein>
<proteinExistence type="predicted"/>
<dbReference type="Proteomes" id="UP001630127">
    <property type="component" value="Unassembled WGS sequence"/>
</dbReference>
<feature type="non-terminal residue" evidence="1">
    <location>
        <position position="85"/>
    </location>
</feature>
<reference evidence="1 2" key="1">
    <citation type="submission" date="2024-11" db="EMBL/GenBank/DDBJ databases">
        <title>A near-complete genome assembly of Cinchona calisaya.</title>
        <authorList>
            <person name="Lian D.C."/>
            <person name="Zhao X.W."/>
            <person name="Wei L."/>
        </authorList>
    </citation>
    <scope>NUCLEOTIDE SEQUENCE [LARGE SCALE GENOMIC DNA]</scope>
    <source>
        <tissue evidence="1">Nenye</tissue>
    </source>
</reference>
<dbReference type="EMBL" id="JBJUIK010000012">
    <property type="protein sequence ID" value="KAL3509919.1"/>
    <property type="molecule type" value="Genomic_DNA"/>
</dbReference>
<evidence type="ECO:0000313" key="1">
    <source>
        <dbReference type="EMBL" id="KAL3509919.1"/>
    </source>
</evidence>
<dbReference type="AlphaFoldDB" id="A0ABD2YUQ4"/>
<gene>
    <name evidence="1" type="ORF">ACH5RR_029320</name>
</gene>